<gene>
    <name evidence="3" type="ORF">DKZ56_14360</name>
</gene>
<feature type="region of interest" description="Disordered" evidence="1">
    <location>
        <begin position="25"/>
        <end position="45"/>
    </location>
</feature>
<dbReference type="Proteomes" id="UP000291151">
    <property type="component" value="Chromosome"/>
</dbReference>
<proteinExistence type="predicted"/>
<keyword evidence="4" id="KW-1185">Reference proteome</keyword>
<sequence length="72" mass="8118">MKRLLKGILISSVTLFLLIAYSNDSTPPKKDKTTSNAVSKEITTQKQEVSHPSHIYTNGVYGKLKMALTFFW</sequence>
<feature type="signal peptide" evidence="2">
    <location>
        <begin position="1"/>
        <end position="22"/>
    </location>
</feature>
<evidence type="ECO:0000313" key="4">
    <source>
        <dbReference type="Proteomes" id="UP000291151"/>
    </source>
</evidence>
<name>A0A4P6UWH1_9BACL</name>
<accession>A0A4P6UWH1</accession>
<reference evidence="3 4" key="1">
    <citation type="submission" date="2019-02" db="EMBL/GenBank/DDBJ databases">
        <title>Ureibacillus thermophilus.</title>
        <authorList>
            <person name="Sunny J.S."/>
            <person name="Natarajan A."/>
            <person name="Saleena L.M."/>
        </authorList>
    </citation>
    <scope>NUCLEOTIDE SEQUENCE [LARGE SCALE GENOMIC DNA]</scope>
    <source>
        <strain evidence="3 4">LM102</strain>
    </source>
</reference>
<organism evidence="3 4">
    <name type="scientific">Ureibacillus thermophilus</name>
    <dbReference type="NCBI Taxonomy" id="367743"/>
    <lineage>
        <taxon>Bacteria</taxon>
        <taxon>Bacillati</taxon>
        <taxon>Bacillota</taxon>
        <taxon>Bacilli</taxon>
        <taxon>Bacillales</taxon>
        <taxon>Caryophanaceae</taxon>
        <taxon>Ureibacillus</taxon>
    </lineage>
</organism>
<evidence type="ECO:0000256" key="1">
    <source>
        <dbReference type="SAM" id="MobiDB-lite"/>
    </source>
</evidence>
<dbReference type="AlphaFoldDB" id="A0A4P6UWH1"/>
<feature type="chain" id="PRO_5020345121" evidence="2">
    <location>
        <begin position="23"/>
        <end position="72"/>
    </location>
</feature>
<dbReference type="EMBL" id="CP036528">
    <property type="protein sequence ID" value="QBK26915.1"/>
    <property type="molecule type" value="Genomic_DNA"/>
</dbReference>
<feature type="compositionally biased region" description="Polar residues" evidence="1">
    <location>
        <begin position="34"/>
        <end position="45"/>
    </location>
</feature>
<evidence type="ECO:0000313" key="3">
    <source>
        <dbReference type="EMBL" id="QBK26915.1"/>
    </source>
</evidence>
<protein>
    <submittedName>
        <fullName evidence="3">Uncharacterized protein</fullName>
    </submittedName>
</protein>
<evidence type="ECO:0000256" key="2">
    <source>
        <dbReference type="SAM" id="SignalP"/>
    </source>
</evidence>
<dbReference type="RefSeq" id="WP_208650589.1">
    <property type="nucleotide sequence ID" value="NZ_CP036528.1"/>
</dbReference>
<dbReference type="KEGG" id="uth:DKZ56_14360"/>
<keyword evidence="2" id="KW-0732">Signal</keyword>